<evidence type="ECO:0000256" key="2">
    <source>
        <dbReference type="ARBA" id="ARBA00022643"/>
    </source>
</evidence>
<protein>
    <submittedName>
        <fullName evidence="5">NAD(P)H-dependent oxidoreductase</fullName>
    </submittedName>
</protein>
<evidence type="ECO:0000256" key="1">
    <source>
        <dbReference type="ARBA" id="ARBA00022630"/>
    </source>
</evidence>
<evidence type="ECO:0000259" key="4">
    <source>
        <dbReference type="Pfam" id="PF03358"/>
    </source>
</evidence>
<dbReference type="Pfam" id="PF03358">
    <property type="entry name" value="FMN_red"/>
    <property type="match status" value="1"/>
</dbReference>
<gene>
    <name evidence="5" type="ORF">OL234_03500</name>
</gene>
<dbReference type="PANTHER" id="PTHR43408">
    <property type="entry name" value="FMN REDUCTASE (NADPH)"/>
    <property type="match status" value="1"/>
</dbReference>
<organism evidence="5 6">
    <name type="scientific">Vagococcus intermedius</name>
    <dbReference type="NCBI Taxonomy" id="2991418"/>
    <lineage>
        <taxon>Bacteria</taxon>
        <taxon>Bacillati</taxon>
        <taxon>Bacillota</taxon>
        <taxon>Bacilli</taxon>
        <taxon>Lactobacillales</taxon>
        <taxon>Enterococcaceae</taxon>
        <taxon>Vagococcus</taxon>
    </lineage>
</organism>
<dbReference type="InterPro" id="IPR029039">
    <property type="entry name" value="Flavoprotein-like_sf"/>
</dbReference>
<proteinExistence type="predicted"/>
<dbReference type="InterPro" id="IPR005025">
    <property type="entry name" value="FMN_Rdtase-like_dom"/>
</dbReference>
<dbReference type="RefSeq" id="WP_275469787.1">
    <property type="nucleotide sequence ID" value="NZ_CP110232.1"/>
</dbReference>
<dbReference type="AlphaFoldDB" id="A0AAF0CW58"/>
<keyword evidence="6" id="KW-1185">Reference proteome</keyword>
<reference evidence="5" key="1">
    <citation type="submission" date="2022-10" db="EMBL/GenBank/DDBJ databases">
        <title>Vagococcus sp. isolated from poultry meat.</title>
        <authorList>
            <person name="Johansson P."/>
            <person name="Bjorkroth J."/>
        </authorList>
    </citation>
    <scope>NUCLEOTIDE SEQUENCE</scope>
    <source>
        <strain evidence="5">STAA11</strain>
    </source>
</reference>
<evidence type="ECO:0000313" key="5">
    <source>
        <dbReference type="EMBL" id="WEG73988.1"/>
    </source>
</evidence>
<dbReference type="PANTHER" id="PTHR43408:SF2">
    <property type="entry name" value="FMN REDUCTASE (NADPH)"/>
    <property type="match status" value="1"/>
</dbReference>
<dbReference type="GO" id="GO:0016491">
    <property type="term" value="F:oxidoreductase activity"/>
    <property type="evidence" value="ECO:0007669"/>
    <property type="project" value="UniProtKB-KW"/>
</dbReference>
<dbReference type="InterPro" id="IPR051814">
    <property type="entry name" value="NAD(P)H-dep_FMN_reductase"/>
</dbReference>
<sequence>MKIVLLSGSTVGTKTQTAMTYLYNHLKLTASEHDLTLLDLKDYELPFSDGRNYLDYQGDAGLVTSELMSADVILIGSPTFQASIPATLKNIFDLLPQNALERKIVGLVMTAGSPKHFLVAETQLKPIIHYMKGLLVSNYVFIEDIDFYQQKITNDDVTRRLNKLVEDSLVLAKSYQRAWQEQEDSYGF</sequence>
<dbReference type="EMBL" id="CP110232">
    <property type="protein sequence ID" value="WEG73988.1"/>
    <property type="molecule type" value="Genomic_DNA"/>
</dbReference>
<dbReference type="SUPFAM" id="SSF52218">
    <property type="entry name" value="Flavoproteins"/>
    <property type="match status" value="1"/>
</dbReference>
<keyword evidence="2" id="KW-0288">FMN</keyword>
<dbReference type="Proteomes" id="UP001179647">
    <property type="component" value="Chromosome"/>
</dbReference>
<evidence type="ECO:0000256" key="3">
    <source>
        <dbReference type="ARBA" id="ARBA00023002"/>
    </source>
</evidence>
<evidence type="ECO:0000313" key="6">
    <source>
        <dbReference type="Proteomes" id="UP001179647"/>
    </source>
</evidence>
<dbReference type="KEGG" id="vie:OL234_03500"/>
<keyword evidence="1" id="KW-0285">Flavoprotein</keyword>
<keyword evidence="3" id="KW-0560">Oxidoreductase</keyword>
<dbReference type="Gene3D" id="3.40.50.360">
    <property type="match status" value="1"/>
</dbReference>
<feature type="domain" description="NADPH-dependent FMN reductase-like" evidence="4">
    <location>
        <begin position="1"/>
        <end position="142"/>
    </location>
</feature>
<accession>A0AAF0CW58</accession>
<name>A0AAF0CW58_9ENTE</name>